<organism evidence="1 2">
    <name type="scientific">Littorina saxatilis</name>
    <dbReference type="NCBI Taxonomy" id="31220"/>
    <lineage>
        <taxon>Eukaryota</taxon>
        <taxon>Metazoa</taxon>
        <taxon>Spiralia</taxon>
        <taxon>Lophotrochozoa</taxon>
        <taxon>Mollusca</taxon>
        <taxon>Gastropoda</taxon>
        <taxon>Caenogastropoda</taxon>
        <taxon>Littorinimorpha</taxon>
        <taxon>Littorinoidea</taxon>
        <taxon>Littorinidae</taxon>
        <taxon>Littorina</taxon>
    </lineage>
</organism>
<evidence type="ECO:0000313" key="2">
    <source>
        <dbReference type="Proteomes" id="UP001374579"/>
    </source>
</evidence>
<proteinExistence type="predicted"/>
<reference evidence="1 2" key="1">
    <citation type="submission" date="2024-02" db="EMBL/GenBank/DDBJ databases">
        <title>Chromosome-scale genome assembly of the rough periwinkle Littorina saxatilis.</title>
        <authorList>
            <person name="De Jode A."/>
            <person name="Faria R."/>
            <person name="Formenti G."/>
            <person name="Sims Y."/>
            <person name="Smith T.P."/>
            <person name="Tracey A."/>
            <person name="Wood J.M.D."/>
            <person name="Zagrodzka Z.B."/>
            <person name="Johannesson K."/>
            <person name="Butlin R.K."/>
            <person name="Leder E.H."/>
        </authorList>
    </citation>
    <scope>NUCLEOTIDE SEQUENCE [LARGE SCALE GENOMIC DNA]</scope>
    <source>
        <strain evidence="1">Snail1</strain>
        <tissue evidence="1">Muscle</tissue>
    </source>
</reference>
<sequence length="389" mass="44542">MLVAAGILLIYDGRYGFSATLSMPWYSSSNTSLQAGQCHDVLQTMTKGIWKQKRMTSEEVQKMSLFHKRVREEEHNLPKGVQRTDKQCGNISISVKNKWTRALCDSEGNTPCCYENHCVNKLPAECACSNCFDLRIPVHAEYSDWLPVDPVCKPQNWSVEDICRLLEPSTLYFIGDSFIRHVYTALLLAARGNDVTGAFASKMPQELRSRCSGIYMFTEKVCRLWLDQNTRVCNGTVTLRLRYLYSGTMNTSIHKTVLSLQNKTRSLVFLGVGFHNKLNVDIVTKGLLKPLLTAMKSKRLQWPRLVWAPVHQFGMMRTSQTGVDVNMAREFNRRVEEFLTPWGVPVFNTFTLTDNVTSFDGQHYGFGVNRMKVRILLHYLQELKSLGRW</sequence>
<name>A0AAN9GCB8_9CAEN</name>
<gene>
    <name evidence="1" type="ORF">V1264_020569</name>
</gene>
<evidence type="ECO:0000313" key="1">
    <source>
        <dbReference type="EMBL" id="KAK7102334.1"/>
    </source>
</evidence>
<dbReference type="EMBL" id="JBAMIC010000010">
    <property type="protein sequence ID" value="KAK7102334.1"/>
    <property type="molecule type" value="Genomic_DNA"/>
</dbReference>
<keyword evidence="2" id="KW-1185">Reference proteome</keyword>
<protein>
    <submittedName>
        <fullName evidence="1">Uncharacterized protein</fullName>
    </submittedName>
</protein>
<dbReference type="AlphaFoldDB" id="A0AAN9GCB8"/>
<comment type="caution">
    <text evidence="1">The sequence shown here is derived from an EMBL/GenBank/DDBJ whole genome shotgun (WGS) entry which is preliminary data.</text>
</comment>
<accession>A0AAN9GCB8</accession>
<dbReference type="Proteomes" id="UP001374579">
    <property type="component" value="Unassembled WGS sequence"/>
</dbReference>